<dbReference type="AlphaFoldDB" id="A0A914CSA7"/>
<organism evidence="9 10">
    <name type="scientific">Acrobeloides nanus</name>
    <dbReference type="NCBI Taxonomy" id="290746"/>
    <lineage>
        <taxon>Eukaryota</taxon>
        <taxon>Metazoa</taxon>
        <taxon>Ecdysozoa</taxon>
        <taxon>Nematoda</taxon>
        <taxon>Chromadorea</taxon>
        <taxon>Rhabditida</taxon>
        <taxon>Tylenchina</taxon>
        <taxon>Cephalobomorpha</taxon>
        <taxon>Cephaloboidea</taxon>
        <taxon>Cephalobidae</taxon>
        <taxon>Acrobeloides</taxon>
    </lineage>
</organism>
<feature type="domain" description="MARVEL" evidence="8">
    <location>
        <begin position="77"/>
        <end position="211"/>
    </location>
</feature>
<dbReference type="InterPro" id="IPR050578">
    <property type="entry name" value="MARVEL-CKLF_proteins"/>
</dbReference>
<feature type="transmembrane region" description="Helical" evidence="7">
    <location>
        <begin position="83"/>
        <end position="103"/>
    </location>
</feature>
<dbReference type="WBParaSite" id="ACRNAN_scaffold13978.g16864.t1">
    <property type="protein sequence ID" value="ACRNAN_scaffold13978.g16864.t1"/>
    <property type="gene ID" value="ACRNAN_scaffold13978.g16864"/>
</dbReference>
<feature type="transmembrane region" description="Helical" evidence="7">
    <location>
        <begin position="183"/>
        <end position="201"/>
    </location>
</feature>
<keyword evidence="3 7" id="KW-1133">Transmembrane helix</keyword>
<evidence type="ECO:0000256" key="2">
    <source>
        <dbReference type="ARBA" id="ARBA00022692"/>
    </source>
</evidence>
<dbReference type="InterPro" id="IPR008253">
    <property type="entry name" value="Marvel"/>
</dbReference>
<dbReference type="Proteomes" id="UP000887540">
    <property type="component" value="Unplaced"/>
</dbReference>
<feature type="transmembrane region" description="Helical" evidence="7">
    <location>
        <begin position="115"/>
        <end position="137"/>
    </location>
</feature>
<dbReference type="PANTHER" id="PTHR22776:SF52">
    <property type="entry name" value="MARVEL DOMAIN-CONTAINING PROTEIN"/>
    <property type="match status" value="1"/>
</dbReference>
<evidence type="ECO:0000256" key="7">
    <source>
        <dbReference type="SAM" id="Phobius"/>
    </source>
</evidence>
<reference evidence="10" key="1">
    <citation type="submission" date="2022-11" db="UniProtKB">
        <authorList>
            <consortium name="WormBaseParasite"/>
        </authorList>
    </citation>
    <scope>IDENTIFICATION</scope>
</reference>
<evidence type="ECO:0000313" key="10">
    <source>
        <dbReference type="WBParaSite" id="ACRNAN_scaffold13978.g16864.t1"/>
    </source>
</evidence>
<dbReference type="GO" id="GO:0016020">
    <property type="term" value="C:membrane"/>
    <property type="evidence" value="ECO:0007669"/>
    <property type="project" value="UniProtKB-SubCell"/>
</dbReference>
<evidence type="ECO:0000256" key="3">
    <source>
        <dbReference type="ARBA" id="ARBA00022989"/>
    </source>
</evidence>
<evidence type="ECO:0000256" key="4">
    <source>
        <dbReference type="ARBA" id="ARBA00023136"/>
    </source>
</evidence>
<evidence type="ECO:0000256" key="1">
    <source>
        <dbReference type="ARBA" id="ARBA00004141"/>
    </source>
</evidence>
<evidence type="ECO:0000259" key="8">
    <source>
        <dbReference type="PROSITE" id="PS51225"/>
    </source>
</evidence>
<dbReference type="PANTHER" id="PTHR22776">
    <property type="entry name" value="MARVEL-CONTAINING POTENTIAL LIPID RAFT-ASSOCIATED PROTEIN"/>
    <property type="match status" value="1"/>
</dbReference>
<feature type="transmembrane region" description="Helical" evidence="7">
    <location>
        <begin position="149"/>
        <end position="171"/>
    </location>
</feature>
<feature type="region of interest" description="Disordered" evidence="6">
    <location>
        <begin position="1"/>
        <end position="52"/>
    </location>
</feature>
<dbReference type="Pfam" id="PF01284">
    <property type="entry name" value="MARVEL"/>
    <property type="match status" value="1"/>
</dbReference>
<feature type="compositionally biased region" description="Basic and acidic residues" evidence="6">
    <location>
        <begin position="9"/>
        <end position="18"/>
    </location>
</feature>
<keyword evidence="2 5" id="KW-0812">Transmembrane</keyword>
<keyword evidence="9" id="KW-1185">Reference proteome</keyword>
<dbReference type="PROSITE" id="PS51225">
    <property type="entry name" value="MARVEL"/>
    <property type="match status" value="1"/>
</dbReference>
<name>A0A914CSA7_9BILA</name>
<protein>
    <submittedName>
        <fullName evidence="10">MARVEL domain-containing protein</fullName>
    </submittedName>
</protein>
<proteinExistence type="predicted"/>
<keyword evidence="4 5" id="KW-0472">Membrane</keyword>
<evidence type="ECO:0000256" key="5">
    <source>
        <dbReference type="PROSITE-ProRule" id="PRU00581"/>
    </source>
</evidence>
<evidence type="ECO:0000313" key="9">
    <source>
        <dbReference type="Proteomes" id="UP000887540"/>
    </source>
</evidence>
<comment type="subcellular location">
    <subcellularLocation>
        <location evidence="1">Membrane</location>
        <topology evidence="1">Multi-pass membrane protein</topology>
    </subcellularLocation>
</comment>
<accession>A0A914CSA7</accession>
<evidence type="ECO:0000256" key="6">
    <source>
        <dbReference type="SAM" id="MobiDB-lite"/>
    </source>
</evidence>
<sequence>MLREEDEIRQETTVDLNRDAPPGPQSPVPHHNSVPAHPPPPTHGPSVTGKRKQQFANMTKKIQFIPNNRQGQLNTAFLSTIPGVLKIAEILIGFVVFILAISTNRRSPSAAWAEYISFETTIVVAVLLLGYVVFPHLTLRDEQTREGLIFVELLFYGLNTLLYFIAFWLMIHLSFSWTVEGRGAPILAAILCIALTLLYAVETFIKFLAWRGENALSSKVVNNEHTTTTGAYPTHELRRDGAE</sequence>